<gene>
    <name evidence="1" type="ORF">BDN70DRAFT_870380</name>
</gene>
<comment type="caution">
    <text evidence="1">The sequence shown here is derived from an EMBL/GenBank/DDBJ whole genome shotgun (WGS) entry which is preliminary data.</text>
</comment>
<evidence type="ECO:0000313" key="1">
    <source>
        <dbReference type="EMBL" id="KAF9486284.1"/>
    </source>
</evidence>
<name>A0A9P5ZH24_9AGAR</name>
<proteinExistence type="predicted"/>
<reference evidence="1" key="1">
    <citation type="submission" date="2020-11" db="EMBL/GenBank/DDBJ databases">
        <authorList>
            <consortium name="DOE Joint Genome Institute"/>
            <person name="Ahrendt S."/>
            <person name="Riley R."/>
            <person name="Andreopoulos W."/>
            <person name="Labutti K."/>
            <person name="Pangilinan J."/>
            <person name="Ruiz-Duenas F.J."/>
            <person name="Barrasa J.M."/>
            <person name="Sanchez-Garcia M."/>
            <person name="Camarero S."/>
            <person name="Miyauchi S."/>
            <person name="Serrano A."/>
            <person name="Linde D."/>
            <person name="Babiker R."/>
            <person name="Drula E."/>
            <person name="Ayuso-Fernandez I."/>
            <person name="Pacheco R."/>
            <person name="Padilla G."/>
            <person name="Ferreira P."/>
            <person name="Barriuso J."/>
            <person name="Kellner H."/>
            <person name="Castanera R."/>
            <person name="Alfaro M."/>
            <person name="Ramirez L."/>
            <person name="Pisabarro A.G."/>
            <person name="Kuo A."/>
            <person name="Tritt A."/>
            <person name="Lipzen A."/>
            <person name="He G."/>
            <person name="Yan M."/>
            <person name="Ng V."/>
            <person name="Cullen D."/>
            <person name="Martin F."/>
            <person name="Rosso M.-N."/>
            <person name="Henrissat B."/>
            <person name="Hibbett D."/>
            <person name="Martinez A.T."/>
            <person name="Grigoriev I.V."/>
        </authorList>
    </citation>
    <scope>NUCLEOTIDE SEQUENCE</scope>
    <source>
        <strain evidence="1">CIRM-BRFM 674</strain>
    </source>
</reference>
<evidence type="ECO:0008006" key="3">
    <source>
        <dbReference type="Google" id="ProtNLM"/>
    </source>
</evidence>
<dbReference type="EMBL" id="MU155131">
    <property type="protein sequence ID" value="KAF9486284.1"/>
    <property type="molecule type" value="Genomic_DNA"/>
</dbReference>
<dbReference type="Proteomes" id="UP000807469">
    <property type="component" value="Unassembled WGS sequence"/>
</dbReference>
<keyword evidence="2" id="KW-1185">Reference proteome</keyword>
<dbReference type="InterPro" id="IPR043519">
    <property type="entry name" value="NT_sf"/>
</dbReference>
<dbReference type="AlphaFoldDB" id="A0A9P5ZH24"/>
<dbReference type="SUPFAM" id="SSF81301">
    <property type="entry name" value="Nucleotidyltransferase"/>
    <property type="match status" value="1"/>
</dbReference>
<sequence>MVRRSGKPTTQEKFLGLVLEATTTVVEILQANGIQCAVFGSLASKLYGSPRDPQDVDILVFQDTRTPETQILSTEELKQLIYRTRPGDFYLKDPRDQEATYKILIYRPSPSAHRPARTMKQIIRLPDPECKVDILIPGTMYLPHLRPELVQWHQVEATESRRLRARIANAIPLVPFSLLLVHKLQGWDDNRKHEESYKRDRRHKDAKDVKRLLNLTAPVKALVERGADTWNDTELFSEELQELTVQRVRDFVQEFPGLAIKWAELGFGVGQA</sequence>
<dbReference type="OrthoDB" id="3133286at2759"/>
<organism evidence="1 2">
    <name type="scientific">Pholiota conissans</name>
    <dbReference type="NCBI Taxonomy" id="109636"/>
    <lineage>
        <taxon>Eukaryota</taxon>
        <taxon>Fungi</taxon>
        <taxon>Dikarya</taxon>
        <taxon>Basidiomycota</taxon>
        <taxon>Agaricomycotina</taxon>
        <taxon>Agaricomycetes</taxon>
        <taxon>Agaricomycetidae</taxon>
        <taxon>Agaricales</taxon>
        <taxon>Agaricineae</taxon>
        <taxon>Strophariaceae</taxon>
        <taxon>Pholiota</taxon>
    </lineage>
</organism>
<evidence type="ECO:0000313" key="2">
    <source>
        <dbReference type="Proteomes" id="UP000807469"/>
    </source>
</evidence>
<accession>A0A9P5ZH24</accession>
<dbReference type="Gene3D" id="3.30.460.40">
    <property type="match status" value="1"/>
</dbReference>
<protein>
    <recommendedName>
        <fullName evidence="3">Nucleotidyltransferase</fullName>
    </recommendedName>
</protein>